<protein>
    <recommendedName>
        <fullName evidence="2">eIF2D winged helix domain-containing protein</fullName>
    </recommendedName>
</protein>
<dbReference type="AlphaFoldDB" id="X6NSK6"/>
<dbReference type="Proteomes" id="UP000023152">
    <property type="component" value="Unassembled WGS sequence"/>
</dbReference>
<dbReference type="Gene3D" id="3.10.400.20">
    <property type="match status" value="1"/>
</dbReference>
<dbReference type="InterPro" id="IPR039757">
    <property type="entry name" value="EIF2D"/>
</dbReference>
<evidence type="ECO:0000256" key="1">
    <source>
        <dbReference type="SAM" id="MobiDB-lite"/>
    </source>
</evidence>
<dbReference type="EMBL" id="ASPP01006396">
    <property type="protein sequence ID" value="ETO28898.1"/>
    <property type="molecule type" value="Genomic_DNA"/>
</dbReference>
<comment type="caution">
    <text evidence="3">The sequence shown here is derived from an EMBL/GenBank/DDBJ whole genome shotgun (WGS) entry which is preliminary data.</text>
</comment>
<evidence type="ECO:0000313" key="4">
    <source>
        <dbReference type="Proteomes" id="UP000023152"/>
    </source>
</evidence>
<proteinExistence type="predicted"/>
<organism evidence="3 4">
    <name type="scientific">Reticulomyxa filosa</name>
    <dbReference type="NCBI Taxonomy" id="46433"/>
    <lineage>
        <taxon>Eukaryota</taxon>
        <taxon>Sar</taxon>
        <taxon>Rhizaria</taxon>
        <taxon>Retaria</taxon>
        <taxon>Foraminifera</taxon>
        <taxon>Monothalamids</taxon>
        <taxon>Reticulomyxidae</taxon>
        <taxon>Reticulomyxa</taxon>
    </lineage>
</organism>
<dbReference type="PANTHER" id="PTHR12217">
    <property type="entry name" value="EUKARYOTIC TRANSLATION INITIATION FACTOR 2D"/>
    <property type="match status" value="1"/>
</dbReference>
<feature type="domain" description="eIF2D winged helix" evidence="2">
    <location>
        <begin position="312"/>
        <end position="406"/>
    </location>
</feature>
<dbReference type="InterPro" id="IPR057429">
    <property type="entry name" value="WH_eIF2D"/>
</dbReference>
<reference evidence="3 4" key="1">
    <citation type="journal article" date="2013" name="Curr. Biol.">
        <title>The Genome of the Foraminiferan Reticulomyxa filosa.</title>
        <authorList>
            <person name="Glockner G."/>
            <person name="Hulsmann N."/>
            <person name="Schleicher M."/>
            <person name="Noegel A.A."/>
            <person name="Eichinger L."/>
            <person name="Gallinger C."/>
            <person name="Pawlowski J."/>
            <person name="Sierra R."/>
            <person name="Euteneuer U."/>
            <person name="Pillet L."/>
            <person name="Moustafa A."/>
            <person name="Platzer M."/>
            <person name="Groth M."/>
            <person name="Szafranski K."/>
            <person name="Schliwa M."/>
        </authorList>
    </citation>
    <scope>NUCLEOTIDE SEQUENCE [LARGE SCALE GENOMIC DNA]</scope>
</reference>
<name>X6NSK6_RETFI</name>
<feature type="compositionally biased region" description="Basic and acidic residues" evidence="1">
    <location>
        <begin position="274"/>
        <end position="286"/>
    </location>
</feature>
<gene>
    <name evidence="3" type="ORF">RFI_08224</name>
</gene>
<accession>X6NSK6</accession>
<evidence type="ECO:0000313" key="3">
    <source>
        <dbReference type="EMBL" id="ETO28898.1"/>
    </source>
</evidence>
<dbReference type="PANTHER" id="PTHR12217:SF4">
    <property type="entry name" value="EUKARYOTIC TRANSLATION INITIATION FACTOR 2D"/>
    <property type="match status" value="1"/>
</dbReference>
<dbReference type="GO" id="GO:0001731">
    <property type="term" value="P:formation of translation preinitiation complex"/>
    <property type="evidence" value="ECO:0007669"/>
    <property type="project" value="InterPro"/>
</dbReference>
<sequence length="519" mass="60236">MLSEDKRGILKMPYFYQTTQESDQNDEQVFPTIFLLWQIPYFLPTIFIFSDASEFLLRFLLCSSRATIIRIRTLFLDRLSKKKKKMKQKKLNNSLNFIFKKFTQQGADLMLPGVSWTTHEEMKRVFGQKSKTEWIDEEIKSQSYVQWMPELNLCVCDLEQIETQALVSIQVVGNPLPIGIGQTVMEHVQIVAAQQEAKQSGDDKSAHGKLIHVLHVYRDRLWKFAQTLGKSPPQGFRLNKVESIDVNPVPNIFSLLLEEPSSPQGHLHTAASSSHEKNEEEEKEKQANTTKDNAMRKVKKSQLSHLSMTCNQSFEYCFLVLLLEKWYNQQLPLLASDMYYELQVYENPKKNKGNNNDKKKSFGGFQINKDIKNTEYCKLSRFVKHCEDRSWIKTTQKSSQMFIVSVCPVLDQAVGKYLVGFKYPNFTVPFIDAFFQWCNSNRLDLSQSDFTTDKMPDMLEKWIQSKIGVEEICESAKTDFVEWIGGFETIEIYGAIKTFELALVQEFDLQLVTYLFETL</sequence>
<keyword evidence="4" id="KW-1185">Reference proteome</keyword>
<dbReference type="Pfam" id="PF25304">
    <property type="entry name" value="WHD_eIF2D"/>
    <property type="match status" value="1"/>
</dbReference>
<feature type="region of interest" description="Disordered" evidence="1">
    <location>
        <begin position="262"/>
        <end position="296"/>
    </location>
</feature>
<dbReference type="GO" id="GO:0003743">
    <property type="term" value="F:translation initiation factor activity"/>
    <property type="evidence" value="ECO:0007669"/>
    <property type="project" value="InterPro"/>
</dbReference>
<dbReference type="OrthoDB" id="199771at2759"/>
<evidence type="ECO:0000259" key="2">
    <source>
        <dbReference type="Pfam" id="PF25304"/>
    </source>
</evidence>